<evidence type="ECO:0000313" key="2">
    <source>
        <dbReference type="Proteomes" id="UP000214720"/>
    </source>
</evidence>
<name>A0A226X462_CABSO</name>
<protein>
    <submittedName>
        <fullName evidence="1">Uncharacterized protein</fullName>
    </submittedName>
</protein>
<dbReference type="AlphaFoldDB" id="A0A226X462"/>
<reference evidence="2" key="1">
    <citation type="submission" date="2017-01" db="EMBL/GenBank/DDBJ databases">
        <title>Genome Analysis of Deinococcus marmoris KOPRI26562.</title>
        <authorList>
            <person name="Kim J.H."/>
            <person name="Oh H.-M."/>
        </authorList>
    </citation>
    <scope>NUCLEOTIDE SEQUENCE [LARGE SCALE GENOMIC DNA]</scope>
    <source>
        <strain evidence="2">PAMC 26633</strain>
    </source>
</reference>
<organism evidence="1 2">
    <name type="scientific">Caballeronia sordidicola</name>
    <name type="common">Burkholderia sordidicola</name>
    <dbReference type="NCBI Taxonomy" id="196367"/>
    <lineage>
        <taxon>Bacteria</taxon>
        <taxon>Pseudomonadati</taxon>
        <taxon>Pseudomonadota</taxon>
        <taxon>Betaproteobacteria</taxon>
        <taxon>Burkholderiales</taxon>
        <taxon>Burkholderiaceae</taxon>
        <taxon>Caballeronia</taxon>
    </lineage>
</organism>
<sequence length="65" mass="7197">MVYQMTSRKNSNTLRVGARVYSTATIDLRYCPDQASRPDFVIPESNAAAQVKRGFVPDPSFAPGF</sequence>
<gene>
    <name evidence="1" type="ORF">BSU04_13115</name>
</gene>
<dbReference type="EMBL" id="MTHB01000073">
    <property type="protein sequence ID" value="OXC78236.1"/>
    <property type="molecule type" value="Genomic_DNA"/>
</dbReference>
<proteinExistence type="predicted"/>
<dbReference type="Proteomes" id="UP000214720">
    <property type="component" value="Unassembled WGS sequence"/>
</dbReference>
<evidence type="ECO:0000313" key="1">
    <source>
        <dbReference type="EMBL" id="OXC78236.1"/>
    </source>
</evidence>
<accession>A0A226X462</accession>
<comment type="caution">
    <text evidence="1">The sequence shown here is derived from an EMBL/GenBank/DDBJ whole genome shotgun (WGS) entry which is preliminary data.</text>
</comment>